<dbReference type="Gene3D" id="3.40.50.300">
    <property type="entry name" value="P-loop containing nucleotide triphosphate hydrolases"/>
    <property type="match status" value="1"/>
</dbReference>
<dbReference type="Proteomes" id="UP000266934">
    <property type="component" value="Chromosome"/>
</dbReference>
<gene>
    <name evidence="7" type="primary">phnN</name>
    <name evidence="7" type="ORF">BLTE_17290</name>
</gene>
<dbReference type="EC" id="2.7.4.23" evidence="3"/>
<dbReference type="NCBIfam" id="TIGR02322">
    <property type="entry name" value="phosphon_PhnN"/>
    <property type="match status" value="1"/>
</dbReference>
<dbReference type="GO" id="GO:0006015">
    <property type="term" value="P:5-phosphoribose 1-diphosphate biosynthetic process"/>
    <property type="evidence" value="ECO:0007669"/>
    <property type="project" value="UniProtKB-UniPathway"/>
</dbReference>
<keyword evidence="5" id="KW-0547">Nucleotide-binding</keyword>
<reference evidence="7 8" key="1">
    <citation type="submission" date="2018-08" db="EMBL/GenBank/DDBJ databases">
        <title>Complete genome sequencing of Blastochloris tepida GI.</title>
        <authorList>
            <person name="Tsukatani Y."/>
            <person name="Mori H."/>
        </authorList>
    </citation>
    <scope>NUCLEOTIDE SEQUENCE [LARGE SCALE GENOMIC DNA]</scope>
    <source>
        <strain evidence="7 8">GI</strain>
    </source>
</reference>
<keyword evidence="7" id="KW-0418">Kinase</keyword>
<evidence type="ECO:0000313" key="7">
    <source>
        <dbReference type="EMBL" id="BBF93044.1"/>
    </source>
</evidence>
<dbReference type="AlphaFoldDB" id="A0A348G0G1"/>
<keyword evidence="6" id="KW-0067">ATP-binding</keyword>
<organism evidence="7 8">
    <name type="scientific">Blastochloris tepida</name>
    <dbReference type="NCBI Taxonomy" id="2233851"/>
    <lineage>
        <taxon>Bacteria</taxon>
        <taxon>Pseudomonadati</taxon>
        <taxon>Pseudomonadota</taxon>
        <taxon>Alphaproteobacteria</taxon>
        <taxon>Hyphomicrobiales</taxon>
        <taxon>Blastochloridaceae</taxon>
        <taxon>Blastochloris</taxon>
    </lineage>
</organism>
<comment type="catalytic activity">
    <reaction evidence="1">
        <text>alpha-D-ribose 1,5-bisphosphate + ATP = 5-phospho-alpha-D-ribose 1-diphosphate + ADP</text>
        <dbReference type="Rhea" id="RHEA:20109"/>
        <dbReference type="ChEBI" id="CHEBI:30616"/>
        <dbReference type="ChEBI" id="CHEBI:58017"/>
        <dbReference type="ChEBI" id="CHEBI:68688"/>
        <dbReference type="ChEBI" id="CHEBI:456216"/>
        <dbReference type="EC" id="2.7.4.23"/>
    </reaction>
</comment>
<dbReference type="InterPro" id="IPR027417">
    <property type="entry name" value="P-loop_NTPase"/>
</dbReference>
<evidence type="ECO:0000256" key="1">
    <source>
        <dbReference type="ARBA" id="ARBA00000373"/>
    </source>
</evidence>
<accession>A0A348G0G1</accession>
<evidence type="ECO:0000256" key="2">
    <source>
        <dbReference type="ARBA" id="ARBA00005069"/>
    </source>
</evidence>
<comment type="pathway">
    <text evidence="2">Metabolic intermediate biosynthesis; 5-phospho-alpha-D-ribose 1-diphosphate biosynthesis; 5-phospho-alpha-D-ribose 1-diphosphate from D-ribose 5-phosphate (route II): step 3/3.</text>
</comment>
<dbReference type="SUPFAM" id="SSF52540">
    <property type="entry name" value="P-loop containing nucleoside triphosphate hydrolases"/>
    <property type="match status" value="1"/>
</dbReference>
<proteinExistence type="predicted"/>
<keyword evidence="4" id="KW-0808">Transferase</keyword>
<evidence type="ECO:0000256" key="3">
    <source>
        <dbReference type="ARBA" id="ARBA00012892"/>
    </source>
</evidence>
<keyword evidence="8" id="KW-1185">Reference proteome</keyword>
<dbReference type="UniPathway" id="UPA00087">
    <property type="reaction ID" value="UER00175"/>
</dbReference>
<protein>
    <recommendedName>
        <fullName evidence="3">ribose 1,5-bisphosphate phosphokinase</fullName>
        <ecNumber evidence="3">2.7.4.23</ecNumber>
    </recommendedName>
</protein>
<dbReference type="GO" id="GO:0033863">
    <property type="term" value="F:ribose 1,5-bisphosphate phosphokinase activity"/>
    <property type="evidence" value="ECO:0007669"/>
    <property type="project" value="UniProtKB-EC"/>
</dbReference>
<dbReference type="EMBL" id="AP018907">
    <property type="protein sequence ID" value="BBF93044.1"/>
    <property type="molecule type" value="Genomic_DNA"/>
</dbReference>
<dbReference type="GO" id="GO:0005524">
    <property type="term" value="F:ATP binding"/>
    <property type="evidence" value="ECO:0007669"/>
    <property type="project" value="UniProtKB-KW"/>
</dbReference>
<name>A0A348G0G1_9HYPH</name>
<sequence>MRGPETSRPGGLGPGIFVGVMGPSGAGKDTLIALARSSLAGRADVVFVRRVVTRPSDESEDHLSTTPEAFVRSAALGAFALSWHAHGHDYGLPVEIDGDIRAGRVVVANISRDVAMLARVRYQDARLVHVTAPPDVLAARRAARHRASEAMETGASRIERVAVQVGLTPQDVEIVNGGARETAAAELVAFLTALLDGRQSGRACGGFAERA</sequence>
<dbReference type="InterPro" id="IPR012699">
    <property type="entry name" value="PhnN"/>
</dbReference>
<evidence type="ECO:0000256" key="4">
    <source>
        <dbReference type="ARBA" id="ARBA00022679"/>
    </source>
</evidence>
<dbReference type="OrthoDB" id="341217at2"/>
<dbReference type="KEGG" id="blag:BLTE_17290"/>
<evidence type="ECO:0000313" key="8">
    <source>
        <dbReference type="Proteomes" id="UP000266934"/>
    </source>
</evidence>
<evidence type="ECO:0000256" key="6">
    <source>
        <dbReference type="ARBA" id="ARBA00022840"/>
    </source>
</evidence>
<evidence type="ECO:0000256" key="5">
    <source>
        <dbReference type="ARBA" id="ARBA00022741"/>
    </source>
</evidence>